<dbReference type="Gene3D" id="3.90.215.10">
    <property type="entry name" value="Gamma Fibrinogen, chain A, domain 1"/>
    <property type="match status" value="1"/>
</dbReference>
<dbReference type="GO" id="GO:0002617">
    <property type="term" value="P:negative regulation of macrophage antigen processing and presentation"/>
    <property type="evidence" value="ECO:0007669"/>
    <property type="project" value="Ensembl"/>
</dbReference>
<evidence type="ECO:0000256" key="3">
    <source>
        <dbReference type="SAM" id="MobiDB-lite"/>
    </source>
</evidence>
<organism evidence="6 7">
    <name type="scientific">Ornithorhynchus anatinus</name>
    <name type="common">Duckbill platypus</name>
    <dbReference type="NCBI Taxonomy" id="9258"/>
    <lineage>
        <taxon>Eukaryota</taxon>
        <taxon>Metazoa</taxon>
        <taxon>Chordata</taxon>
        <taxon>Craniata</taxon>
        <taxon>Vertebrata</taxon>
        <taxon>Euteleostomi</taxon>
        <taxon>Mammalia</taxon>
        <taxon>Monotremata</taxon>
        <taxon>Ornithorhynchidae</taxon>
        <taxon>Ornithorhynchus</taxon>
    </lineage>
</organism>
<dbReference type="Proteomes" id="UP000002279">
    <property type="component" value="Unplaced"/>
</dbReference>
<gene>
    <name evidence="6" type="primary">FGL2</name>
</gene>
<reference evidence="6" key="2">
    <citation type="submission" date="2025-09" db="UniProtKB">
        <authorList>
            <consortium name="Ensembl"/>
        </authorList>
    </citation>
    <scope>IDENTIFICATION</scope>
    <source>
        <strain evidence="6">Glennie</strain>
    </source>
</reference>
<dbReference type="GO" id="GO:0002605">
    <property type="term" value="P:negative regulation of dendritic cell antigen processing and presentation"/>
    <property type="evidence" value="ECO:0007669"/>
    <property type="project" value="Ensembl"/>
</dbReference>
<dbReference type="InterPro" id="IPR014716">
    <property type="entry name" value="Fibrinogen_a/b/g_C_1"/>
</dbReference>
<dbReference type="AlphaFoldDB" id="A0A6I8NWY6"/>
<dbReference type="FunCoup" id="A0A6I8NWY6">
    <property type="interactions" value="119"/>
</dbReference>
<dbReference type="GO" id="GO:0043381">
    <property type="term" value="P:negative regulation of memory T cell differentiation"/>
    <property type="evidence" value="ECO:0007669"/>
    <property type="project" value="Ensembl"/>
</dbReference>
<feature type="region of interest" description="Disordered" evidence="3">
    <location>
        <begin position="109"/>
        <end position="130"/>
    </location>
</feature>
<evidence type="ECO:0000256" key="4">
    <source>
        <dbReference type="SAM" id="SignalP"/>
    </source>
</evidence>
<dbReference type="PANTHER" id="PTHR19143:SF189">
    <property type="entry name" value="FIBROLEUKIN"/>
    <property type="match status" value="1"/>
</dbReference>
<dbReference type="Pfam" id="PF00147">
    <property type="entry name" value="Fibrinogen_C"/>
    <property type="match status" value="1"/>
</dbReference>
<dbReference type="GeneID" id="100076149"/>
<keyword evidence="2" id="KW-0175">Coiled coil</keyword>
<keyword evidence="1" id="KW-1015">Disulfide bond</keyword>
<dbReference type="PROSITE" id="PS00514">
    <property type="entry name" value="FIBRINOGEN_C_1"/>
    <property type="match status" value="1"/>
</dbReference>
<dbReference type="KEGG" id="oaa:100076149"/>
<dbReference type="FunFam" id="3.90.215.10:FF:000001">
    <property type="entry name" value="Tenascin isoform 1"/>
    <property type="match status" value="1"/>
</dbReference>
<dbReference type="GO" id="GO:0002291">
    <property type="term" value="P:T cell activation via T cell receptor contact with antigen bound to MHC molecule on antigen presenting cell"/>
    <property type="evidence" value="ECO:0007669"/>
    <property type="project" value="Ensembl"/>
</dbReference>
<dbReference type="InterPro" id="IPR050373">
    <property type="entry name" value="Fibrinogen_C-term_domain"/>
</dbReference>
<feature type="coiled-coil region" evidence="2">
    <location>
        <begin position="131"/>
        <end position="165"/>
    </location>
</feature>
<dbReference type="SMART" id="SM00186">
    <property type="entry name" value="FBG"/>
    <property type="match status" value="1"/>
</dbReference>
<keyword evidence="7" id="KW-1185">Reference proteome</keyword>
<keyword evidence="4" id="KW-0732">Signal</keyword>
<dbReference type="InterPro" id="IPR002181">
    <property type="entry name" value="Fibrinogen_a/b/g_C_dom"/>
</dbReference>
<dbReference type="OMA" id="MQRDCAD"/>
<evidence type="ECO:0000313" key="6">
    <source>
        <dbReference type="Ensembl" id="ENSOANP00000045426.1"/>
    </source>
</evidence>
<dbReference type="Ensembl" id="ENSOANT00000063893.1">
    <property type="protein sequence ID" value="ENSOANP00000045426.1"/>
    <property type="gene ID" value="ENSOANG00000042055.1"/>
</dbReference>
<dbReference type="InterPro" id="IPR020837">
    <property type="entry name" value="Fibrinogen_CS"/>
</dbReference>
<reference evidence="6" key="1">
    <citation type="submission" date="2025-08" db="UniProtKB">
        <authorList>
            <consortium name="Ensembl"/>
        </authorList>
    </citation>
    <scope>IDENTIFICATION</scope>
    <source>
        <strain evidence="6">Glennie</strain>
    </source>
</reference>
<dbReference type="InterPro" id="IPR036056">
    <property type="entry name" value="Fibrinogen-like_C"/>
</dbReference>
<evidence type="ECO:0000259" key="5">
    <source>
        <dbReference type="PROSITE" id="PS51406"/>
    </source>
</evidence>
<dbReference type="CTD" id="10875"/>
<dbReference type="InParanoid" id="A0A6I8NWY6"/>
<evidence type="ECO:0000256" key="1">
    <source>
        <dbReference type="ARBA" id="ARBA00023157"/>
    </source>
</evidence>
<sequence>MKSVCIFLLGSTVLALPLLPALAHDGAREIEEGRLAAESCSLKVKPGGKCEPGELCSYQVDLPSLTIQLPREFSLIEKALREVEELKEAVLRVQKSCQDCKLQADDNRETGRNELLDPNLGASEEKGDHSVKDLQSKVSELSSNLKDAKDQINLLQERLDHMNLNRIENYVDNKVANLTNVVNSLGGKCSSNCPSSPEVQGKPIQHLIYRDCSDYYAKGMKRSGIYRITPDPRYSGFEVFCDMASAGGGWTVLQERLDGSTNFNRTWKDYKYGFGNLSREFWLGNDKIHHLTKSKEMVLRIELEDFNRTRKYAIYDTFYVANEYLKYRLNIGNYSGTIGNALQFSKHYNHDQKFFTTPDRDNDRYPSGNCGLYYGSGWWFDACLSANLNGKYYHKSYRGVRNGIFWGTWRGVTDEHPGGLRQAFKQAKMMIRPKDFRP</sequence>
<dbReference type="SUPFAM" id="SSF56496">
    <property type="entry name" value="Fibrinogen C-terminal domain-like"/>
    <property type="match status" value="1"/>
</dbReference>
<feature type="domain" description="Fibrinogen C-terminal" evidence="5">
    <location>
        <begin position="203"/>
        <end position="435"/>
    </location>
</feature>
<feature type="signal peptide" evidence="4">
    <location>
        <begin position="1"/>
        <end position="23"/>
    </location>
</feature>
<feature type="chain" id="PRO_5026297266" evidence="4">
    <location>
        <begin position="24"/>
        <end position="438"/>
    </location>
</feature>
<protein>
    <submittedName>
        <fullName evidence="6">Fibrinogen like 2</fullName>
    </submittedName>
</protein>
<dbReference type="RefSeq" id="XP_001507568.1">
    <property type="nucleotide sequence ID" value="XM_001507518.5"/>
</dbReference>
<dbReference type="GO" id="GO:0005615">
    <property type="term" value="C:extracellular space"/>
    <property type="evidence" value="ECO:0000318"/>
    <property type="project" value="GO_Central"/>
</dbReference>
<evidence type="ECO:0000256" key="2">
    <source>
        <dbReference type="SAM" id="Coils"/>
    </source>
</evidence>
<dbReference type="NCBIfam" id="NF040941">
    <property type="entry name" value="GGGWT_bact"/>
    <property type="match status" value="1"/>
</dbReference>
<dbReference type="PROSITE" id="PS51406">
    <property type="entry name" value="FIBRINOGEN_C_2"/>
    <property type="match status" value="1"/>
</dbReference>
<dbReference type="OrthoDB" id="6514358at2759"/>
<evidence type="ECO:0000313" key="7">
    <source>
        <dbReference type="Proteomes" id="UP000002279"/>
    </source>
</evidence>
<dbReference type="Bgee" id="ENSOANG00000042055">
    <property type="expression patterns" value="Expressed in ovary and 8 other cell types or tissues"/>
</dbReference>
<dbReference type="GO" id="GO:0050687">
    <property type="term" value="P:negative regulation of defense response to virus"/>
    <property type="evidence" value="ECO:0007669"/>
    <property type="project" value="Ensembl"/>
</dbReference>
<dbReference type="PANTHER" id="PTHR19143">
    <property type="entry name" value="FIBRINOGEN/TENASCIN/ANGIOPOEITIN"/>
    <property type="match status" value="1"/>
</dbReference>
<proteinExistence type="predicted"/>
<name>A0A6I8NWY6_ORNAN</name>
<accession>A0A6I8NWY6</accession>
<dbReference type="CDD" id="cd00087">
    <property type="entry name" value="FReD"/>
    <property type="match status" value="1"/>
</dbReference>
<dbReference type="GeneTree" id="ENSGT00940000157946"/>